<protein>
    <recommendedName>
        <fullName evidence="1">DUF58 domain-containing protein</fullName>
    </recommendedName>
</protein>
<gene>
    <name evidence="2" type="ORF">SAMN05444336_102181</name>
</gene>
<dbReference type="PANTHER" id="PTHR33608">
    <property type="entry name" value="BLL2464 PROTEIN"/>
    <property type="match status" value="1"/>
</dbReference>
<evidence type="ECO:0000259" key="1">
    <source>
        <dbReference type="Pfam" id="PF01882"/>
    </source>
</evidence>
<dbReference type="STRING" id="356660.SAMN05444336_102181"/>
<dbReference type="RefSeq" id="WP_092680456.1">
    <property type="nucleotide sequence ID" value="NZ_FNMZ01000002.1"/>
</dbReference>
<organism evidence="2 3">
    <name type="scientific">Albimonas donghaensis</name>
    <dbReference type="NCBI Taxonomy" id="356660"/>
    <lineage>
        <taxon>Bacteria</taxon>
        <taxon>Pseudomonadati</taxon>
        <taxon>Pseudomonadota</taxon>
        <taxon>Alphaproteobacteria</taxon>
        <taxon>Rhodobacterales</taxon>
        <taxon>Paracoccaceae</taxon>
        <taxon>Albimonas</taxon>
    </lineage>
</organism>
<keyword evidence="3" id="KW-1185">Reference proteome</keyword>
<dbReference type="AlphaFoldDB" id="A0A1H2VUU2"/>
<evidence type="ECO:0000313" key="2">
    <source>
        <dbReference type="EMBL" id="SDW72172.1"/>
    </source>
</evidence>
<proteinExistence type="predicted"/>
<evidence type="ECO:0000313" key="3">
    <source>
        <dbReference type="Proteomes" id="UP000199118"/>
    </source>
</evidence>
<accession>A0A1H2VUU2</accession>
<dbReference type="OrthoDB" id="9794556at2"/>
<dbReference type="Proteomes" id="UP000199118">
    <property type="component" value="Unassembled WGS sequence"/>
</dbReference>
<dbReference type="Pfam" id="PF01882">
    <property type="entry name" value="DUF58"/>
    <property type="match status" value="1"/>
</dbReference>
<dbReference type="EMBL" id="FNMZ01000002">
    <property type="protein sequence ID" value="SDW72172.1"/>
    <property type="molecule type" value="Genomic_DNA"/>
</dbReference>
<name>A0A1H2VUU2_9RHOB</name>
<dbReference type="PANTHER" id="PTHR33608:SF6">
    <property type="entry name" value="BLL2464 PROTEIN"/>
    <property type="match status" value="1"/>
</dbReference>
<dbReference type="InterPro" id="IPR002881">
    <property type="entry name" value="DUF58"/>
</dbReference>
<feature type="domain" description="DUF58" evidence="1">
    <location>
        <begin position="60"/>
        <end position="266"/>
    </location>
</feature>
<sequence>MSGAAGTATHRRSPAWLRRDAEQVSGALPPLLAAAERLAASTVPGVHGRRRSGPGETFWQYRQAMPGDPATAIDWRRSGRTDQYYIREMEWEAAQTVTLWVDPAQSMDYRSDLAPRTKAERARLLALALGVLLTRGGERTSLLGTQAARPSTGAPQLMRMAIELAREVEDRPDFGAPPRTALVSGGKAVFLSDFMGPREEVFPALIHAAERGVSGAYVQIVDPAEESFPFDGRLVLESLGGGVSFETHRARGLREAYLKRLAERRADLMDTARRCGWRCLIHRTDESPRKALLWLYGAIGDL</sequence>
<reference evidence="2 3" key="1">
    <citation type="submission" date="2016-10" db="EMBL/GenBank/DDBJ databases">
        <authorList>
            <person name="de Groot N.N."/>
        </authorList>
    </citation>
    <scope>NUCLEOTIDE SEQUENCE [LARGE SCALE GENOMIC DNA]</scope>
    <source>
        <strain evidence="2 3">DSM 17890</strain>
    </source>
</reference>